<evidence type="ECO:0000313" key="7">
    <source>
        <dbReference type="EMBL" id="AWL06524.1"/>
    </source>
</evidence>
<dbReference type="InterPro" id="IPR039994">
    <property type="entry name" value="NO66-like"/>
</dbReference>
<sequence>MKKLPLLGNLTPAEFLRDYWHKKPLLIRGAIPGFKPLLKFEKLAEMARQNHVESRLVTQREGNWDMQHGPLTELPPRTEPNWTMLVQGVNLYDERADELLRQFRFVPDARLDDLMISFATDGAGVGPHYDSYDVFLLQAHGKRRWKIGSQQDLTLVKGLPLKILANFKPEEEFVLEPGDMLYLPPHYAHDGIAEGECMTYSIGFRSPSFQELGEAFLQFMADSIDLPGRYGDPELKPAKNPAEIPRDMLDTVTEELNKVRWDEEDVTVFLGEHMSEPKHNVFFTGPAKPLTVGRFMETAARRGIKLSSKTLMLYRGKHVFINGESFAVGRADKAVLDVLANERRIDGAVLDKATDDVLEALYTWYQDGWVELG</sequence>
<dbReference type="PANTHER" id="PTHR13096">
    <property type="entry name" value="MINA53 MYC INDUCED NUCLEAR ANTIGEN"/>
    <property type="match status" value="1"/>
</dbReference>
<evidence type="ECO:0000259" key="6">
    <source>
        <dbReference type="PROSITE" id="PS51184"/>
    </source>
</evidence>
<dbReference type="EMBL" id="CP029343">
    <property type="protein sequence ID" value="AWL06524.1"/>
    <property type="molecule type" value="Genomic_DNA"/>
</dbReference>
<accession>A0A2S2DMF0</accession>
<dbReference type="SMART" id="SM00558">
    <property type="entry name" value="JmjC"/>
    <property type="match status" value="1"/>
</dbReference>
<name>A0A2S2DMF0_9BURK</name>
<dbReference type="OrthoDB" id="9764016at2"/>
<dbReference type="InterPro" id="IPR003347">
    <property type="entry name" value="JmjC_dom"/>
</dbReference>
<keyword evidence="3" id="KW-0223">Dioxygenase</keyword>
<dbReference type="PANTHER" id="PTHR13096:SF8">
    <property type="entry name" value="RIBOSOMAL OXYGENASE 1"/>
    <property type="match status" value="1"/>
</dbReference>
<gene>
    <name evidence="7" type="ORF">DIR46_20180</name>
</gene>
<proteinExistence type="predicted"/>
<dbReference type="RefSeq" id="WP_109346841.1">
    <property type="nucleotide sequence ID" value="NZ_CP029343.1"/>
</dbReference>
<keyword evidence="8" id="KW-1185">Reference proteome</keyword>
<evidence type="ECO:0000256" key="4">
    <source>
        <dbReference type="ARBA" id="ARBA00023002"/>
    </source>
</evidence>
<dbReference type="GO" id="GO:0046872">
    <property type="term" value="F:metal ion binding"/>
    <property type="evidence" value="ECO:0007669"/>
    <property type="project" value="UniProtKB-KW"/>
</dbReference>
<feature type="domain" description="JmjC" evidence="6">
    <location>
        <begin position="95"/>
        <end position="221"/>
    </location>
</feature>
<dbReference type="Proteomes" id="UP000245820">
    <property type="component" value="Chromosome"/>
</dbReference>
<keyword evidence="4" id="KW-0560">Oxidoreductase</keyword>
<protein>
    <submittedName>
        <fullName evidence="7">Cupin</fullName>
    </submittedName>
</protein>
<dbReference type="InterPro" id="IPR046799">
    <property type="entry name" value="ROXA-like_wH"/>
</dbReference>
<keyword evidence="2" id="KW-0479">Metal-binding</keyword>
<dbReference type="Gene3D" id="3.40.366.30">
    <property type="entry name" value="50S ribosomal protein L16 arginine hydroxylase, Chain A, Domain 2"/>
    <property type="match status" value="1"/>
</dbReference>
<dbReference type="PROSITE" id="PS51184">
    <property type="entry name" value="JMJC"/>
    <property type="match status" value="1"/>
</dbReference>
<reference evidence="7 8" key="1">
    <citation type="submission" date="2018-05" db="EMBL/GenBank/DDBJ databases">
        <title>Complete genome sequence of Massilia oculi sp. nov. CCUG 43427T (=DSM 26321T), the type strain of M. oculi, and comparison with genome sequences of other Massilia strains.</title>
        <authorList>
            <person name="Zhu B."/>
        </authorList>
    </citation>
    <scope>NUCLEOTIDE SEQUENCE [LARGE SCALE GENOMIC DNA]</scope>
    <source>
        <strain evidence="7 8">CCUG 43427</strain>
    </source>
</reference>
<evidence type="ECO:0000256" key="5">
    <source>
        <dbReference type="ARBA" id="ARBA00023004"/>
    </source>
</evidence>
<evidence type="ECO:0000313" key="8">
    <source>
        <dbReference type="Proteomes" id="UP000245820"/>
    </source>
</evidence>
<dbReference type="SUPFAM" id="SSF51197">
    <property type="entry name" value="Clavaminate synthase-like"/>
    <property type="match status" value="1"/>
</dbReference>
<dbReference type="Gene3D" id="2.60.120.650">
    <property type="entry name" value="Cupin"/>
    <property type="match status" value="1"/>
</dbReference>
<evidence type="ECO:0000256" key="1">
    <source>
        <dbReference type="ARBA" id="ARBA00001954"/>
    </source>
</evidence>
<dbReference type="GO" id="GO:0016706">
    <property type="term" value="F:2-oxoglutarate-dependent dioxygenase activity"/>
    <property type="evidence" value="ECO:0007669"/>
    <property type="project" value="TreeGrafter"/>
</dbReference>
<dbReference type="Pfam" id="PF08007">
    <property type="entry name" value="JmjC_2"/>
    <property type="match status" value="1"/>
</dbReference>
<dbReference type="KEGG" id="mtim:DIR46_20180"/>
<evidence type="ECO:0000256" key="2">
    <source>
        <dbReference type="ARBA" id="ARBA00022723"/>
    </source>
</evidence>
<evidence type="ECO:0000256" key="3">
    <source>
        <dbReference type="ARBA" id="ARBA00022964"/>
    </source>
</evidence>
<dbReference type="AlphaFoldDB" id="A0A2S2DMF0"/>
<organism evidence="7 8">
    <name type="scientific">Massilia oculi</name>
    <dbReference type="NCBI Taxonomy" id="945844"/>
    <lineage>
        <taxon>Bacteria</taxon>
        <taxon>Pseudomonadati</taxon>
        <taxon>Pseudomonadota</taxon>
        <taxon>Betaproteobacteria</taxon>
        <taxon>Burkholderiales</taxon>
        <taxon>Oxalobacteraceae</taxon>
        <taxon>Telluria group</taxon>
        <taxon>Massilia</taxon>
    </lineage>
</organism>
<dbReference type="Pfam" id="PF20514">
    <property type="entry name" value="WHD_ROXA"/>
    <property type="match status" value="1"/>
</dbReference>
<comment type="cofactor">
    <cofactor evidence="1">
        <name>Fe(2+)</name>
        <dbReference type="ChEBI" id="CHEBI:29033"/>
    </cofactor>
</comment>
<keyword evidence="5" id="KW-0408">Iron</keyword>